<feature type="transmembrane region" description="Helical" evidence="6">
    <location>
        <begin position="18"/>
        <end position="37"/>
    </location>
</feature>
<dbReference type="InterPro" id="IPR049453">
    <property type="entry name" value="Memb_transporter_dom"/>
</dbReference>
<accession>A0A3D9ZCB8</accession>
<protein>
    <submittedName>
        <fullName evidence="8">Fusaric acid resistance family protein</fullName>
    </submittedName>
</protein>
<comment type="caution">
    <text evidence="8">The sequence shown here is derived from an EMBL/GenBank/DDBJ whole genome shotgun (WGS) entry which is preliminary data.</text>
</comment>
<feature type="transmembrane region" description="Helical" evidence="6">
    <location>
        <begin position="66"/>
        <end position="85"/>
    </location>
</feature>
<evidence type="ECO:0000313" key="9">
    <source>
        <dbReference type="Proteomes" id="UP000256913"/>
    </source>
</evidence>
<evidence type="ECO:0000313" key="8">
    <source>
        <dbReference type="EMBL" id="REF94124.1"/>
    </source>
</evidence>
<comment type="subcellular location">
    <subcellularLocation>
        <location evidence="1">Membrane</location>
        <topology evidence="1">Multi-pass membrane protein</topology>
    </subcellularLocation>
</comment>
<organism evidence="8 9">
    <name type="scientific">Asanoa ferruginea</name>
    <dbReference type="NCBI Taxonomy" id="53367"/>
    <lineage>
        <taxon>Bacteria</taxon>
        <taxon>Bacillati</taxon>
        <taxon>Actinomycetota</taxon>
        <taxon>Actinomycetes</taxon>
        <taxon>Micromonosporales</taxon>
        <taxon>Micromonosporaceae</taxon>
        <taxon>Asanoa</taxon>
    </lineage>
</organism>
<dbReference type="Proteomes" id="UP000256913">
    <property type="component" value="Unassembled WGS sequence"/>
</dbReference>
<reference evidence="8 9" key="1">
    <citation type="submission" date="2018-08" db="EMBL/GenBank/DDBJ databases">
        <title>Sequencing the genomes of 1000 actinobacteria strains.</title>
        <authorList>
            <person name="Klenk H.-P."/>
        </authorList>
    </citation>
    <scope>NUCLEOTIDE SEQUENCE [LARGE SCALE GENOMIC DNA]</scope>
    <source>
        <strain evidence="8 9">DSM 44099</strain>
    </source>
</reference>
<evidence type="ECO:0000259" key="7">
    <source>
        <dbReference type="Pfam" id="PF13515"/>
    </source>
</evidence>
<gene>
    <name evidence="8" type="ORF">DFJ67_0034</name>
</gene>
<keyword evidence="2 6" id="KW-0812">Transmembrane</keyword>
<evidence type="ECO:0000256" key="5">
    <source>
        <dbReference type="SAM" id="MobiDB-lite"/>
    </source>
</evidence>
<feature type="domain" description="Integral membrane bound transporter" evidence="7">
    <location>
        <begin position="29"/>
        <end position="151"/>
    </location>
</feature>
<keyword evidence="9" id="KW-1185">Reference proteome</keyword>
<evidence type="ECO:0000256" key="3">
    <source>
        <dbReference type="ARBA" id="ARBA00022989"/>
    </source>
</evidence>
<dbReference type="GO" id="GO:0016020">
    <property type="term" value="C:membrane"/>
    <property type="evidence" value="ECO:0007669"/>
    <property type="project" value="UniProtKB-SubCell"/>
</dbReference>
<sequence>MSDGWLRQRLAATWADRWIVLQIGVAAGLAWFVAGIAISQPSAFFAPAAAVLVVSSSIGKQLRQTIELVAGVTVGLILADVLVHLLGHGPLQLALVVVLAATTALLVSGGKMVLNQATTTAILIVALYPSAGSGLYYERWVGALIGAGVALGVRLVVVPLQPLFVARRSADAVRERLAEAFAGGRKGLSTGDRAVTRAAAVRLESAEALIRQLTQDAERAANVISIALLHRGSRQTLARARAALPHLGGAITNARAVLRIEAEELVDVAPHDMVDAMATLAQAIDELLQTLLQPASGPTEAGLAEQAATQADNISDPPTTPAVGDHVRAAAGELLLASRTTWHGAVGAVDLDQRARG</sequence>
<evidence type="ECO:0000256" key="1">
    <source>
        <dbReference type="ARBA" id="ARBA00004141"/>
    </source>
</evidence>
<keyword evidence="3 6" id="KW-1133">Transmembrane helix</keyword>
<name>A0A3D9ZCB8_9ACTN</name>
<dbReference type="Pfam" id="PF13515">
    <property type="entry name" value="FUSC_2"/>
    <property type="match status" value="1"/>
</dbReference>
<evidence type="ECO:0000256" key="2">
    <source>
        <dbReference type="ARBA" id="ARBA00022692"/>
    </source>
</evidence>
<feature type="transmembrane region" description="Helical" evidence="6">
    <location>
        <begin position="43"/>
        <end position="59"/>
    </location>
</feature>
<dbReference type="AlphaFoldDB" id="A0A3D9ZCB8"/>
<evidence type="ECO:0000256" key="4">
    <source>
        <dbReference type="ARBA" id="ARBA00023136"/>
    </source>
</evidence>
<feature type="region of interest" description="Disordered" evidence="5">
    <location>
        <begin position="298"/>
        <end position="323"/>
    </location>
</feature>
<dbReference type="EMBL" id="QUMQ01000001">
    <property type="protein sequence ID" value="REF94124.1"/>
    <property type="molecule type" value="Genomic_DNA"/>
</dbReference>
<evidence type="ECO:0000256" key="6">
    <source>
        <dbReference type="SAM" id="Phobius"/>
    </source>
</evidence>
<feature type="transmembrane region" description="Helical" evidence="6">
    <location>
        <begin position="91"/>
        <end position="108"/>
    </location>
</feature>
<feature type="transmembrane region" description="Helical" evidence="6">
    <location>
        <begin position="143"/>
        <end position="166"/>
    </location>
</feature>
<keyword evidence="4 6" id="KW-0472">Membrane</keyword>
<dbReference type="RefSeq" id="WP_170215701.1">
    <property type="nucleotide sequence ID" value="NZ_BONB01000076.1"/>
</dbReference>
<proteinExistence type="predicted"/>
<feature type="compositionally biased region" description="Polar residues" evidence="5">
    <location>
        <begin position="307"/>
        <end position="317"/>
    </location>
</feature>